<feature type="region of interest" description="Disordered" evidence="1">
    <location>
        <begin position="56"/>
        <end position="76"/>
    </location>
</feature>
<evidence type="ECO:0000313" key="3">
    <source>
        <dbReference type="Proteomes" id="UP000564385"/>
    </source>
</evidence>
<reference evidence="2 3" key="1">
    <citation type="submission" date="2020-07" db="EMBL/GenBank/DDBJ databases">
        <title>Genomic Encyclopedia of Type Strains, Phase IV (KMG-V): Genome sequencing to study the core and pangenomes of soil and plant-associated prokaryotes.</title>
        <authorList>
            <person name="Whitman W."/>
        </authorList>
    </citation>
    <scope>NUCLEOTIDE SEQUENCE [LARGE SCALE GENOMIC DNA]</scope>
    <source>
        <strain evidence="2 3">M8UP22</strain>
    </source>
</reference>
<evidence type="ECO:0000256" key="1">
    <source>
        <dbReference type="SAM" id="MobiDB-lite"/>
    </source>
</evidence>
<organism evidence="2 3">
    <name type="scientific">Tunturiibacter lichenicola</name>
    <dbReference type="NCBI Taxonomy" id="2051959"/>
    <lineage>
        <taxon>Bacteria</taxon>
        <taxon>Pseudomonadati</taxon>
        <taxon>Acidobacteriota</taxon>
        <taxon>Terriglobia</taxon>
        <taxon>Terriglobales</taxon>
        <taxon>Acidobacteriaceae</taxon>
        <taxon>Tunturiibacter</taxon>
    </lineage>
</organism>
<evidence type="ECO:0000313" key="2">
    <source>
        <dbReference type="EMBL" id="NYF92079.1"/>
    </source>
</evidence>
<accession>A0A852VLB5</accession>
<comment type="caution">
    <text evidence="2">The sequence shown here is derived from an EMBL/GenBank/DDBJ whole genome shotgun (WGS) entry which is preliminary data.</text>
</comment>
<name>A0A852VLB5_9BACT</name>
<dbReference type="EMBL" id="JACCCU010000003">
    <property type="protein sequence ID" value="NYF92079.1"/>
    <property type="molecule type" value="Genomic_DNA"/>
</dbReference>
<sequence>MQCTKCHFGKLSRTKRVGLFEGNFLPFFGYFPWICSVCKQRILLRDRGERRRLVRDDDSDLARSGHPQKNDLHQLQ</sequence>
<dbReference type="AlphaFoldDB" id="A0A852VLB5"/>
<protein>
    <submittedName>
        <fullName evidence="2">Uncharacterized protein</fullName>
    </submittedName>
</protein>
<proteinExistence type="predicted"/>
<dbReference type="Proteomes" id="UP000564385">
    <property type="component" value="Unassembled WGS sequence"/>
</dbReference>
<gene>
    <name evidence="2" type="ORF">HDF08_004198</name>
</gene>